<dbReference type="Gene3D" id="2.40.50.140">
    <property type="entry name" value="Nucleic acid-binding proteins"/>
    <property type="match status" value="1"/>
</dbReference>
<organism evidence="5 6">
    <name type="scientific">Bifidobacterium longum subsp. infantis</name>
    <dbReference type="NCBI Taxonomy" id="1682"/>
    <lineage>
        <taxon>Bacteria</taxon>
        <taxon>Bacillati</taxon>
        <taxon>Actinomycetota</taxon>
        <taxon>Actinomycetes</taxon>
        <taxon>Bifidobacteriales</taxon>
        <taxon>Bifidobacteriaceae</taxon>
        <taxon>Bifidobacterium</taxon>
    </lineage>
</organism>
<gene>
    <name evidence="5" type="primary">ssb_3</name>
    <name evidence="5" type="ORF">BLIC_c01646</name>
</gene>
<dbReference type="EMBL" id="CCWP01000035">
    <property type="protein sequence ID" value="CEF02841.1"/>
    <property type="molecule type" value="Genomic_DNA"/>
</dbReference>
<dbReference type="Proteomes" id="UP000043107">
    <property type="component" value="Unassembled WGS sequence"/>
</dbReference>
<feature type="compositionally biased region" description="Polar residues" evidence="4">
    <location>
        <begin position="163"/>
        <end position="177"/>
    </location>
</feature>
<evidence type="ECO:0000256" key="3">
    <source>
        <dbReference type="RuleBase" id="RU000524"/>
    </source>
</evidence>
<evidence type="ECO:0000256" key="2">
    <source>
        <dbReference type="PROSITE-ProRule" id="PRU00252"/>
    </source>
</evidence>
<dbReference type="RefSeq" id="WP_012577825.1">
    <property type="nucleotide sequence ID" value="NZ_CBCRZZ010000006.1"/>
</dbReference>
<reference evidence="5 6" key="1">
    <citation type="submission" date="2014-09" db="EMBL/GenBank/DDBJ databases">
        <authorList>
            <person name="Bertelli C."/>
        </authorList>
    </citation>
    <scope>NUCLEOTIDE SEQUENCE [LARGE SCALE GENOMIC DNA]</scope>
    <source>
        <strain evidence="5 6">BIC1401111250</strain>
    </source>
</reference>
<evidence type="ECO:0000313" key="6">
    <source>
        <dbReference type="Proteomes" id="UP000043107"/>
    </source>
</evidence>
<name>A0ABP1X6R9_BIFLI</name>
<accession>A0ABP1X6R9</accession>
<dbReference type="Pfam" id="PF00436">
    <property type="entry name" value="SSB"/>
    <property type="match status" value="1"/>
</dbReference>
<feature type="compositionally biased region" description="Low complexity" evidence="4">
    <location>
        <begin position="117"/>
        <end position="156"/>
    </location>
</feature>
<protein>
    <recommendedName>
        <fullName evidence="3">Single-stranded DNA-binding protein</fullName>
    </recommendedName>
</protein>
<dbReference type="PROSITE" id="PS50935">
    <property type="entry name" value="SSB"/>
    <property type="match status" value="1"/>
</dbReference>
<dbReference type="CDD" id="cd04496">
    <property type="entry name" value="SSB_OBF"/>
    <property type="match status" value="1"/>
</dbReference>
<dbReference type="GO" id="GO:0003677">
    <property type="term" value="F:DNA binding"/>
    <property type="evidence" value="ECO:0007669"/>
    <property type="project" value="UniProtKB-KW"/>
</dbReference>
<keyword evidence="1 2" id="KW-0238">DNA-binding</keyword>
<evidence type="ECO:0000256" key="1">
    <source>
        <dbReference type="ARBA" id="ARBA00023125"/>
    </source>
</evidence>
<sequence>MAGEARVVLENASLGADPEQKQSQSGQPYLSLRFAITPYWKNRQSGQYEDGETEWWQATEFDTRQMETYMRELHKGDSIRVEGVLNIRLYQDKQGQTQISREVRFARISKNLPKAKQQQQGFQPNYGQQANNYGQQGYGVPNYQQSAQQLNQQFQQPPVDPWSQPQGTASQDEFGNG</sequence>
<dbReference type="InterPro" id="IPR012340">
    <property type="entry name" value="NA-bd_OB-fold"/>
</dbReference>
<dbReference type="NCBIfam" id="TIGR00621">
    <property type="entry name" value="ssb"/>
    <property type="match status" value="1"/>
</dbReference>
<dbReference type="InterPro" id="IPR011344">
    <property type="entry name" value="ssDNA-bd"/>
</dbReference>
<dbReference type="InterPro" id="IPR000424">
    <property type="entry name" value="Primosome_PriB/ssb"/>
</dbReference>
<comment type="caution">
    <text evidence="5">The sequence shown here is derived from an EMBL/GenBank/DDBJ whole genome shotgun (WGS) entry which is preliminary data.</text>
</comment>
<feature type="region of interest" description="Disordered" evidence="4">
    <location>
        <begin position="114"/>
        <end position="177"/>
    </location>
</feature>
<proteinExistence type="predicted"/>
<evidence type="ECO:0000313" key="5">
    <source>
        <dbReference type="EMBL" id="CEF02841.1"/>
    </source>
</evidence>
<keyword evidence="6" id="KW-1185">Reference proteome</keyword>
<dbReference type="SUPFAM" id="SSF50249">
    <property type="entry name" value="Nucleic acid-binding proteins"/>
    <property type="match status" value="1"/>
</dbReference>
<evidence type="ECO:0000256" key="4">
    <source>
        <dbReference type="SAM" id="MobiDB-lite"/>
    </source>
</evidence>